<feature type="compositionally biased region" description="Low complexity" evidence="1">
    <location>
        <begin position="28"/>
        <end position="49"/>
    </location>
</feature>
<dbReference type="Gene3D" id="3.90.76.10">
    <property type="entry name" value="Dipeptide-binding Protein, Domain 1"/>
    <property type="match status" value="1"/>
</dbReference>
<dbReference type="Gene3D" id="3.10.105.10">
    <property type="entry name" value="Dipeptide-binding Protein, Domain 3"/>
    <property type="match status" value="1"/>
</dbReference>
<feature type="signal peptide" evidence="2">
    <location>
        <begin position="1"/>
        <end position="28"/>
    </location>
</feature>
<keyword evidence="5" id="KW-1185">Reference proteome</keyword>
<dbReference type="InterPro" id="IPR039424">
    <property type="entry name" value="SBP_5"/>
</dbReference>
<dbReference type="Pfam" id="PF00496">
    <property type="entry name" value="SBP_bac_5"/>
    <property type="match status" value="1"/>
</dbReference>
<reference evidence="4 5" key="1">
    <citation type="submission" date="2020-11" db="EMBL/GenBank/DDBJ databases">
        <title>Corynebacterium sp. ZJ-599.</title>
        <authorList>
            <person name="Zhou J."/>
        </authorList>
    </citation>
    <scope>NUCLEOTIDE SEQUENCE [LARGE SCALE GENOMIC DNA]</scope>
    <source>
        <strain evidence="4 5">ZJ-599</strain>
    </source>
</reference>
<dbReference type="PANTHER" id="PTHR30290">
    <property type="entry name" value="PERIPLASMIC BINDING COMPONENT OF ABC TRANSPORTER"/>
    <property type="match status" value="1"/>
</dbReference>
<dbReference type="SUPFAM" id="SSF53850">
    <property type="entry name" value="Periplasmic binding protein-like II"/>
    <property type="match status" value="1"/>
</dbReference>
<dbReference type="KEGG" id="cliz:G7Y31_02170"/>
<dbReference type="EMBL" id="CP064954">
    <property type="protein sequence ID" value="QPK79538.1"/>
    <property type="molecule type" value="Genomic_DNA"/>
</dbReference>
<dbReference type="GO" id="GO:0015833">
    <property type="term" value="P:peptide transport"/>
    <property type="evidence" value="ECO:0007669"/>
    <property type="project" value="TreeGrafter"/>
</dbReference>
<accession>A0A7T0KEX1</accession>
<gene>
    <name evidence="4" type="ORF">G7Y31_02170</name>
</gene>
<evidence type="ECO:0000313" key="4">
    <source>
        <dbReference type="EMBL" id="QPK79538.1"/>
    </source>
</evidence>
<feature type="compositionally biased region" description="Basic and acidic residues" evidence="1">
    <location>
        <begin position="52"/>
        <end position="63"/>
    </location>
</feature>
<feature type="domain" description="Solute-binding protein family 5" evidence="3">
    <location>
        <begin position="128"/>
        <end position="489"/>
    </location>
</feature>
<name>A0A7T0KEX1_9CORY</name>
<evidence type="ECO:0000256" key="2">
    <source>
        <dbReference type="SAM" id="SignalP"/>
    </source>
</evidence>
<feature type="chain" id="PRO_5032743368" evidence="2">
    <location>
        <begin position="29"/>
        <end position="492"/>
    </location>
</feature>
<organism evidence="4 5">
    <name type="scientific">Corynebacterium lizhenjunii</name>
    <dbReference type="NCBI Taxonomy" id="2709394"/>
    <lineage>
        <taxon>Bacteria</taxon>
        <taxon>Bacillati</taxon>
        <taxon>Actinomycetota</taxon>
        <taxon>Actinomycetes</taxon>
        <taxon>Mycobacteriales</taxon>
        <taxon>Corynebacteriaceae</taxon>
        <taxon>Corynebacterium</taxon>
    </lineage>
</organism>
<feature type="region of interest" description="Disordered" evidence="1">
    <location>
        <begin position="28"/>
        <end position="63"/>
    </location>
</feature>
<sequence>MKKFDRLRLVGAASVTAAALVLAGCSGASDSGSSNGSGDKGSASSAPAGLDIEIKPAGDINPKSRDEIQDGGELTLALGELTEQQNRFHANMTTDTSGVWNWYNPELTMSTGEGEWSPNPDYLTDAKEDIVDGNTVVTYTINEKAVYNDGTPIDWKSFENTWKFNNGKDYEVEVNSTDGYEQIKSVERGKSDKEVVVTFDGAYPWWQGLFNYLLHPAIDSAEKFDNEYLGKVRPEWGAGPFKVESSDFKAGTITFVPNEKWWGDAPKLDKVTFRAMESQAVINAFQAGEIDAAGVASKNNLKIAADMGDKIDIRASLRTANVLFTLNSRAPQLKDVNVRHAIFAGIDRAQLATIRYNGLGYEEELPGSLTLYSIQEDYQDNLSDVLKFDPEESRKLLEGAGYSEGADGYYEKDGERLTLRYVLVGDDEVSKSTAAAIQKMQKDIGVEVKIEERPSSEFSKILAENDFDLFLSGIFSSDPYGVAYFGQTYLSA</sequence>
<evidence type="ECO:0000256" key="1">
    <source>
        <dbReference type="SAM" id="MobiDB-lite"/>
    </source>
</evidence>
<dbReference type="InterPro" id="IPR000914">
    <property type="entry name" value="SBP_5_dom"/>
</dbReference>
<dbReference type="PANTHER" id="PTHR30290:SF65">
    <property type="entry name" value="MONOACYL PHOSPHATIDYLINOSITOL TETRAMANNOSIDE-BINDING PROTEIN LPQW-RELATED"/>
    <property type="match status" value="1"/>
</dbReference>
<dbReference type="CDD" id="cd08501">
    <property type="entry name" value="PBP2_Lpqw"/>
    <property type="match status" value="1"/>
</dbReference>
<dbReference type="GO" id="GO:1904680">
    <property type="term" value="F:peptide transmembrane transporter activity"/>
    <property type="evidence" value="ECO:0007669"/>
    <property type="project" value="TreeGrafter"/>
</dbReference>
<dbReference type="PROSITE" id="PS51257">
    <property type="entry name" value="PROKAR_LIPOPROTEIN"/>
    <property type="match status" value="1"/>
</dbReference>
<dbReference type="RefSeq" id="WP_196823600.1">
    <property type="nucleotide sequence ID" value="NZ_CP064954.1"/>
</dbReference>
<evidence type="ECO:0000259" key="3">
    <source>
        <dbReference type="Pfam" id="PF00496"/>
    </source>
</evidence>
<evidence type="ECO:0000313" key="5">
    <source>
        <dbReference type="Proteomes" id="UP000594681"/>
    </source>
</evidence>
<proteinExistence type="predicted"/>
<dbReference type="Gene3D" id="3.40.190.10">
    <property type="entry name" value="Periplasmic binding protein-like II"/>
    <property type="match status" value="1"/>
</dbReference>
<dbReference type="Proteomes" id="UP000594681">
    <property type="component" value="Chromosome"/>
</dbReference>
<keyword evidence="2" id="KW-0732">Signal</keyword>
<protein>
    <submittedName>
        <fullName evidence="4">ABC transporter family substrate-binding protein</fullName>
    </submittedName>
</protein>
<dbReference type="AlphaFoldDB" id="A0A7T0KEX1"/>